<accession>A0ABP6R889</accession>
<evidence type="ECO:0008006" key="3">
    <source>
        <dbReference type="Google" id="ProtNLM"/>
    </source>
</evidence>
<proteinExistence type="predicted"/>
<comment type="caution">
    <text evidence="1">The sequence shown here is derived from an EMBL/GenBank/DDBJ whole genome shotgun (WGS) entry which is preliminary data.</text>
</comment>
<sequence length="63" mass="6789">MEDEFGATYAHVLSDTLVLSAYQLTVDQALAAGVGPREVWDAVCDQQDVPAARRLGRDTPAAR</sequence>
<dbReference type="Proteomes" id="UP001501736">
    <property type="component" value="Unassembled WGS sequence"/>
</dbReference>
<dbReference type="Pfam" id="PF11248">
    <property type="entry name" value="DUF3046"/>
    <property type="match status" value="1"/>
</dbReference>
<gene>
    <name evidence="1" type="ORF">GCM10020260_04980</name>
</gene>
<protein>
    <recommendedName>
        <fullName evidence="3">DUF3046 domain-containing protein</fullName>
    </recommendedName>
</protein>
<name>A0ABP6R889_9MICC</name>
<evidence type="ECO:0000313" key="2">
    <source>
        <dbReference type="Proteomes" id="UP001501736"/>
    </source>
</evidence>
<evidence type="ECO:0000313" key="1">
    <source>
        <dbReference type="EMBL" id="GAA3280558.1"/>
    </source>
</evidence>
<dbReference type="InterPro" id="IPR021408">
    <property type="entry name" value="DUF3046"/>
</dbReference>
<keyword evidence="2" id="KW-1185">Reference proteome</keyword>
<dbReference type="EMBL" id="BAAAYG010000002">
    <property type="protein sequence ID" value="GAA3280558.1"/>
    <property type="molecule type" value="Genomic_DNA"/>
</dbReference>
<reference evidence="2" key="1">
    <citation type="journal article" date="2019" name="Int. J. Syst. Evol. Microbiol.">
        <title>The Global Catalogue of Microorganisms (GCM) 10K type strain sequencing project: providing services to taxonomists for standard genome sequencing and annotation.</title>
        <authorList>
            <consortium name="The Broad Institute Genomics Platform"/>
            <consortium name="The Broad Institute Genome Sequencing Center for Infectious Disease"/>
            <person name="Wu L."/>
            <person name="Ma J."/>
        </authorList>
    </citation>
    <scope>NUCLEOTIDE SEQUENCE [LARGE SCALE GENOMIC DNA]</scope>
    <source>
        <strain evidence="2">JCM 11483</strain>
    </source>
</reference>
<organism evidence="1 2">
    <name type="scientific">Nesterenkonia halobia</name>
    <dbReference type="NCBI Taxonomy" id="37922"/>
    <lineage>
        <taxon>Bacteria</taxon>
        <taxon>Bacillati</taxon>
        <taxon>Actinomycetota</taxon>
        <taxon>Actinomycetes</taxon>
        <taxon>Micrococcales</taxon>
        <taxon>Micrococcaceae</taxon>
        <taxon>Nesterenkonia</taxon>
    </lineage>
</organism>